<reference evidence="3 4" key="1">
    <citation type="submission" date="2016-10" db="EMBL/GenBank/DDBJ databases">
        <title>Genome sequence of Streptomyces sp. MUSC 1.</title>
        <authorList>
            <person name="Lee L.-H."/>
            <person name="Ser H.-L."/>
            <person name="Law J.W.-F."/>
        </authorList>
    </citation>
    <scope>NUCLEOTIDE SEQUENCE [LARGE SCALE GENOMIC DNA]</scope>
    <source>
        <strain evidence="3 4">MUSC 1</strain>
    </source>
</reference>
<dbReference type="Proteomes" id="UP000179642">
    <property type="component" value="Unassembled WGS sequence"/>
</dbReference>
<proteinExistence type="predicted"/>
<keyword evidence="4" id="KW-1185">Reference proteome</keyword>
<keyword evidence="2" id="KW-0812">Transmembrane</keyword>
<dbReference type="EMBL" id="MLYO01000051">
    <property type="protein sequence ID" value="OIJ99510.1"/>
    <property type="molecule type" value="Genomic_DNA"/>
</dbReference>
<evidence type="ECO:0000256" key="1">
    <source>
        <dbReference type="SAM" id="MobiDB-lite"/>
    </source>
</evidence>
<keyword evidence="2" id="KW-0472">Membrane</keyword>
<feature type="region of interest" description="Disordered" evidence="1">
    <location>
        <begin position="52"/>
        <end position="72"/>
    </location>
</feature>
<organism evidence="3 4">
    <name type="scientific">Streptomyces monashensis</name>
    <dbReference type="NCBI Taxonomy" id="1678012"/>
    <lineage>
        <taxon>Bacteria</taxon>
        <taxon>Bacillati</taxon>
        <taxon>Actinomycetota</taxon>
        <taxon>Actinomycetes</taxon>
        <taxon>Kitasatosporales</taxon>
        <taxon>Streptomycetaceae</taxon>
        <taxon>Streptomyces</taxon>
    </lineage>
</organism>
<evidence type="ECO:0000313" key="4">
    <source>
        <dbReference type="Proteomes" id="UP000179642"/>
    </source>
</evidence>
<evidence type="ECO:0000313" key="3">
    <source>
        <dbReference type="EMBL" id="OIJ99510.1"/>
    </source>
</evidence>
<accession>A0A1S2Q1H8</accession>
<comment type="caution">
    <text evidence="3">The sequence shown here is derived from an EMBL/GenBank/DDBJ whole genome shotgun (WGS) entry which is preliminary data.</text>
</comment>
<protein>
    <submittedName>
        <fullName evidence="3">Uncharacterized protein</fullName>
    </submittedName>
</protein>
<keyword evidence="2" id="KW-1133">Transmembrane helix</keyword>
<sequence length="72" mass="7485">MDYRLTMPGTCRVLLLALLAAGVAVAVVLTLLPRERPRTVVRAPAAGPGAPFTRARAVPGGAPKMAPPRITL</sequence>
<feature type="transmembrane region" description="Helical" evidence="2">
    <location>
        <begin position="12"/>
        <end position="32"/>
    </location>
</feature>
<gene>
    <name evidence="3" type="ORF">BIV23_28455</name>
</gene>
<evidence type="ECO:0000256" key="2">
    <source>
        <dbReference type="SAM" id="Phobius"/>
    </source>
</evidence>
<name>A0A1S2Q1H8_9ACTN</name>
<dbReference type="AlphaFoldDB" id="A0A1S2Q1H8"/>
<dbReference type="RefSeq" id="WP_071383833.1">
    <property type="nucleotide sequence ID" value="NZ_MLYO01000051.1"/>
</dbReference>